<evidence type="ECO:0000313" key="3">
    <source>
        <dbReference type="Proteomes" id="UP000234323"/>
    </source>
</evidence>
<reference evidence="2 3" key="1">
    <citation type="submission" date="2015-10" db="EMBL/GenBank/DDBJ databases">
        <title>Genome analyses suggest a sexual origin of heterokaryosis in a supposedly ancient asexual fungus.</title>
        <authorList>
            <person name="Ropars J."/>
            <person name="Sedzielewska K."/>
            <person name="Noel J."/>
            <person name="Charron P."/>
            <person name="Farinelli L."/>
            <person name="Marton T."/>
            <person name="Kruger M."/>
            <person name="Pelin A."/>
            <person name="Brachmann A."/>
            <person name="Corradi N."/>
        </authorList>
    </citation>
    <scope>NUCLEOTIDE SEQUENCE [LARGE SCALE GENOMIC DNA]</scope>
    <source>
        <strain evidence="2 3">A4</strain>
    </source>
</reference>
<dbReference type="GO" id="GO:0016705">
    <property type="term" value="F:oxidoreductase activity, acting on paired donors, with incorporation or reduction of molecular oxygen"/>
    <property type="evidence" value="ECO:0007669"/>
    <property type="project" value="InterPro"/>
</dbReference>
<organism evidence="2 3">
    <name type="scientific">Rhizophagus irregularis</name>
    <dbReference type="NCBI Taxonomy" id="588596"/>
    <lineage>
        <taxon>Eukaryota</taxon>
        <taxon>Fungi</taxon>
        <taxon>Fungi incertae sedis</taxon>
        <taxon>Mucoromycota</taxon>
        <taxon>Glomeromycotina</taxon>
        <taxon>Glomeromycetes</taxon>
        <taxon>Glomerales</taxon>
        <taxon>Glomeraceae</taxon>
        <taxon>Rhizophagus</taxon>
    </lineage>
</organism>
<dbReference type="GO" id="GO:0020037">
    <property type="term" value="F:heme binding"/>
    <property type="evidence" value="ECO:0007669"/>
    <property type="project" value="InterPro"/>
</dbReference>
<gene>
    <name evidence="2" type="ORF">RhiirA4_466689</name>
</gene>
<keyword evidence="3" id="KW-1185">Reference proteome</keyword>
<proteinExistence type="predicted"/>
<evidence type="ECO:0000256" key="1">
    <source>
        <dbReference type="SAM" id="MobiDB-lite"/>
    </source>
</evidence>
<sequence>MDLASRPQYMQELYEEQLRMYRNKYRLVNIYLDETYQDGLLQETNPKKFEPFRHVDANAPASKIGKNFMPFGGGKHASGKMEERKSPTAIPSSSRIILKRGLSEI</sequence>
<dbReference type="Proteomes" id="UP000234323">
    <property type="component" value="Unassembled WGS sequence"/>
</dbReference>
<feature type="region of interest" description="Disordered" evidence="1">
    <location>
        <begin position="72"/>
        <end position="92"/>
    </location>
</feature>
<dbReference type="AlphaFoldDB" id="A0A2I1GUK2"/>
<dbReference type="EMBL" id="LLXI01000853">
    <property type="protein sequence ID" value="PKY50286.1"/>
    <property type="molecule type" value="Genomic_DNA"/>
</dbReference>
<dbReference type="InterPro" id="IPR036396">
    <property type="entry name" value="Cyt_P450_sf"/>
</dbReference>
<evidence type="ECO:0000313" key="2">
    <source>
        <dbReference type="EMBL" id="PKY50286.1"/>
    </source>
</evidence>
<name>A0A2I1GUK2_9GLOM</name>
<comment type="caution">
    <text evidence="2">The sequence shown here is derived from an EMBL/GenBank/DDBJ whole genome shotgun (WGS) entry which is preliminary data.</text>
</comment>
<dbReference type="GO" id="GO:0005506">
    <property type="term" value="F:iron ion binding"/>
    <property type="evidence" value="ECO:0007669"/>
    <property type="project" value="InterPro"/>
</dbReference>
<accession>A0A2I1GUK2</accession>
<dbReference type="SUPFAM" id="SSF48264">
    <property type="entry name" value="Cytochrome P450"/>
    <property type="match status" value="1"/>
</dbReference>
<dbReference type="GO" id="GO:0004497">
    <property type="term" value="F:monooxygenase activity"/>
    <property type="evidence" value="ECO:0007669"/>
    <property type="project" value="InterPro"/>
</dbReference>
<protein>
    <submittedName>
        <fullName evidence="2">Uncharacterized protein</fullName>
    </submittedName>
</protein>